<dbReference type="AlphaFoldDB" id="A0A6F9D6T5"/>
<evidence type="ECO:0000259" key="4">
    <source>
        <dbReference type="Pfam" id="PF05118"/>
    </source>
</evidence>
<sequence>MPVKSTSNFTLILLIVMVALTWGIAATAYFGIVDYKAVMGWKEMGPVETRSSKAVPDSDPENPPQAKENEKPGLNKEKAKEPISHDSVKEPDKKKVEPIEKETEKKTQENKKEKVKKKPNPFTSKEDKPILNELKSGDKLLKKGKAKEAELHFRKLIKSNPSSPRARFGLAEALNALSQQLKSNSVLQECIKAYGEVVQIPGCPQALKKQSLLTKSDRETFLGQLSSSLKTLAFLAREMPNDVEVLNKLGVGYLMINKNSKAKQIYETVLQIDPDNGFALTHLGFIVKNEGDWVKGADLLGRGVGSLAEGTQSGKFYFHLGDALHRTNRTKEAEEVYARGAEKGLFRSKYQRSLYNVDRLQSRPFWTPKEAGASEYVRKLEQNWKMIRDEALKVMDVEKGLFLEEEEGLKNTGNWRQFTLFAKGDKTAECNRVPKTCALIDKMPNAKGCRRGQIKYSVMMPGTHVWPHTGPTNCRLRMHLGLVIPKTGDGARLRCADEYRTWEEGKVLIFDDSYEHEVWQNAESFRLILIVDVWHPDITDHEKRTLSAI</sequence>
<evidence type="ECO:0000256" key="1">
    <source>
        <dbReference type="ARBA" id="ARBA00007730"/>
    </source>
</evidence>
<dbReference type="SMART" id="SM00028">
    <property type="entry name" value="TPR"/>
    <property type="match status" value="1"/>
</dbReference>
<name>A0A6F9D6T5_9ASCI</name>
<dbReference type="SUPFAM" id="SSF48452">
    <property type="entry name" value="TPR-like"/>
    <property type="match status" value="1"/>
</dbReference>
<feature type="repeat" description="TPR" evidence="2">
    <location>
        <begin position="243"/>
        <end position="276"/>
    </location>
</feature>
<comment type="similarity">
    <text evidence="1">Belongs to the aspartyl/asparaginyl beta-hydroxylase family.</text>
</comment>
<dbReference type="InterPro" id="IPR027443">
    <property type="entry name" value="IPNS-like_sf"/>
</dbReference>
<dbReference type="InterPro" id="IPR039038">
    <property type="entry name" value="ASPH"/>
</dbReference>
<dbReference type="GO" id="GO:0005783">
    <property type="term" value="C:endoplasmic reticulum"/>
    <property type="evidence" value="ECO:0007669"/>
    <property type="project" value="TreeGrafter"/>
</dbReference>
<gene>
    <name evidence="5" type="primary">Asph-002</name>
</gene>
<accession>A0A6F9D6T5</accession>
<dbReference type="PANTHER" id="PTHR12366:SF29">
    <property type="entry name" value="ASPARTYL BETA-HYDROXYLASE, ISOFORM L"/>
    <property type="match status" value="1"/>
</dbReference>
<dbReference type="InterPro" id="IPR011990">
    <property type="entry name" value="TPR-like_helical_dom_sf"/>
</dbReference>
<dbReference type="Pfam" id="PF13432">
    <property type="entry name" value="TPR_16"/>
    <property type="match status" value="1"/>
</dbReference>
<dbReference type="EMBL" id="LR783119">
    <property type="protein sequence ID" value="CAB3223793.1"/>
    <property type="molecule type" value="mRNA"/>
</dbReference>
<dbReference type="PROSITE" id="PS50005">
    <property type="entry name" value="TPR"/>
    <property type="match status" value="1"/>
</dbReference>
<reference evidence="5" key="1">
    <citation type="submission" date="2020-04" db="EMBL/GenBank/DDBJ databases">
        <authorList>
            <person name="Neveu A P."/>
        </authorList>
    </citation>
    <scope>NUCLEOTIDE SEQUENCE</scope>
    <source>
        <tissue evidence="5">Whole embryo</tissue>
    </source>
</reference>
<dbReference type="InterPro" id="IPR007803">
    <property type="entry name" value="Asp/Arg/Pro-Hydrxlase"/>
</dbReference>
<dbReference type="Pfam" id="PF05118">
    <property type="entry name" value="Asp_Arg_Hydrox"/>
    <property type="match status" value="1"/>
</dbReference>
<organism evidence="5">
    <name type="scientific">Phallusia mammillata</name>
    <dbReference type="NCBI Taxonomy" id="59560"/>
    <lineage>
        <taxon>Eukaryota</taxon>
        <taxon>Metazoa</taxon>
        <taxon>Chordata</taxon>
        <taxon>Tunicata</taxon>
        <taxon>Ascidiacea</taxon>
        <taxon>Phlebobranchia</taxon>
        <taxon>Ascidiidae</taxon>
        <taxon>Phallusia</taxon>
    </lineage>
</organism>
<keyword evidence="2" id="KW-0802">TPR repeat</keyword>
<dbReference type="SUPFAM" id="SSF51197">
    <property type="entry name" value="Clavaminate synthase-like"/>
    <property type="match status" value="1"/>
</dbReference>
<evidence type="ECO:0000313" key="5">
    <source>
        <dbReference type="EMBL" id="CAB3223793.1"/>
    </source>
</evidence>
<dbReference type="GO" id="GO:0062101">
    <property type="term" value="F:peptidyl-aspartic acid 3-dioxygenase activity"/>
    <property type="evidence" value="ECO:0007669"/>
    <property type="project" value="InterPro"/>
</dbReference>
<evidence type="ECO:0000256" key="2">
    <source>
        <dbReference type="PROSITE-ProRule" id="PRU00339"/>
    </source>
</evidence>
<dbReference type="InterPro" id="IPR019734">
    <property type="entry name" value="TPR_rpt"/>
</dbReference>
<evidence type="ECO:0000256" key="3">
    <source>
        <dbReference type="SAM" id="MobiDB-lite"/>
    </source>
</evidence>
<feature type="region of interest" description="Disordered" evidence="3">
    <location>
        <begin position="49"/>
        <end position="130"/>
    </location>
</feature>
<proteinExistence type="evidence at transcript level"/>
<dbReference type="Gene3D" id="1.25.40.10">
    <property type="entry name" value="Tetratricopeptide repeat domain"/>
    <property type="match status" value="2"/>
</dbReference>
<dbReference type="Pfam" id="PF13181">
    <property type="entry name" value="TPR_8"/>
    <property type="match status" value="1"/>
</dbReference>
<dbReference type="PANTHER" id="PTHR12366">
    <property type="entry name" value="ASPARTYL/ASPARAGINYL BETA-HYDROXYLASE"/>
    <property type="match status" value="1"/>
</dbReference>
<dbReference type="Gene3D" id="2.60.120.330">
    <property type="entry name" value="B-lactam Antibiotic, Isopenicillin N Synthase, Chain"/>
    <property type="match status" value="1"/>
</dbReference>
<feature type="domain" description="Aspartyl/asparaginy/proline hydroxylase" evidence="4">
    <location>
        <begin position="381"/>
        <end position="536"/>
    </location>
</feature>
<feature type="compositionally biased region" description="Basic and acidic residues" evidence="3">
    <location>
        <begin position="67"/>
        <end position="112"/>
    </location>
</feature>
<protein>
    <submittedName>
        <fullName evidence="5">Aspartyl/asparaginyl beta-hydroxylase-like</fullName>
    </submittedName>
</protein>